<dbReference type="Proteomes" id="UP001198026">
    <property type="component" value="Unassembled WGS sequence"/>
</dbReference>
<evidence type="ECO:0000313" key="23">
    <source>
        <dbReference type="Proteomes" id="UP000027731"/>
    </source>
</evidence>
<evidence type="ECO:0000313" key="16">
    <source>
        <dbReference type="EMBL" id="PTM29492.1"/>
    </source>
</evidence>
<dbReference type="EMBL" id="QGHV01000105">
    <property type="protein sequence ID" value="PWT36348.1"/>
    <property type="molecule type" value="Genomic_DNA"/>
</dbReference>
<dbReference type="PATRIC" id="fig|1598.90.peg.1996"/>
<dbReference type="OrthoDB" id="1651016at2"/>
<dbReference type="Proteomes" id="UP001217945">
    <property type="component" value="Unassembled WGS sequence"/>
</dbReference>
<dbReference type="EMBL" id="JAQTKT010000001">
    <property type="protein sequence ID" value="MDD1382861.1"/>
    <property type="molecule type" value="Genomic_DNA"/>
</dbReference>
<protein>
    <submittedName>
        <fullName evidence="6">DUF1146 domain-containing protein</fullName>
    </submittedName>
    <submittedName>
        <fullName evidence="3">DUF1146 family protein</fullName>
    </submittedName>
</protein>
<dbReference type="Proteomes" id="UP000441557">
    <property type="component" value="Unassembled WGS sequence"/>
</dbReference>
<reference evidence="19" key="12">
    <citation type="submission" date="2018-05" db="EMBL/GenBank/DDBJ databases">
        <authorList>
            <person name="Lanie J.A."/>
            <person name="Ng W.-L."/>
            <person name="Kazmierczak K.M."/>
            <person name="Andrzejewski T.M."/>
            <person name="Davidsen T.M."/>
            <person name="Wayne K.J."/>
            <person name="Tettelin H."/>
            <person name="Glass J.I."/>
            <person name="Rusch D."/>
            <person name="Podicherti R."/>
            <person name="Tsui H.-C.T."/>
            <person name="Winkler M.E."/>
        </authorList>
    </citation>
    <scope>NUCLEOTIDE SEQUENCE</scope>
    <source>
        <strain evidence="19">LR12</strain>
    </source>
</reference>
<evidence type="ECO:0000313" key="31">
    <source>
        <dbReference type="Proteomes" id="UP000245735"/>
    </source>
</evidence>
<feature type="transmembrane region" description="Helical" evidence="1">
    <location>
        <begin position="20"/>
        <end position="41"/>
    </location>
</feature>
<evidence type="ECO:0000313" key="9">
    <source>
        <dbReference type="EMBL" id="NME22286.1"/>
    </source>
</evidence>
<evidence type="ECO:0000313" key="30">
    <source>
        <dbReference type="Proteomes" id="UP000241783"/>
    </source>
</evidence>
<evidence type="ECO:0000313" key="36">
    <source>
        <dbReference type="Proteomes" id="UP000452188"/>
    </source>
</evidence>
<evidence type="ECO:0000313" key="13">
    <source>
        <dbReference type="EMBL" id="OTA81147.1"/>
    </source>
</evidence>
<feature type="transmembrane region" description="Helical" evidence="1">
    <location>
        <begin position="53"/>
        <end position="86"/>
    </location>
</feature>
<dbReference type="Proteomes" id="UP000194219">
    <property type="component" value="Unassembled WGS sequence"/>
</dbReference>
<dbReference type="EMBL" id="CP041676">
    <property type="protein sequence ID" value="QDR73033.1"/>
    <property type="molecule type" value="Genomic_DNA"/>
</dbReference>
<evidence type="ECO:0000313" key="40">
    <source>
        <dbReference type="Proteomes" id="UP001286376"/>
    </source>
</evidence>
<evidence type="ECO:0000313" key="24">
    <source>
        <dbReference type="Proteomes" id="UP000095141"/>
    </source>
</evidence>
<evidence type="ECO:0000313" key="3">
    <source>
        <dbReference type="EMBL" id="MCC4477219.1"/>
    </source>
</evidence>
<evidence type="ECO:0000313" key="12">
    <source>
        <dbReference type="EMBL" id="OPG88975.1"/>
    </source>
</evidence>
<dbReference type="AlphaFoldDB" id="A0A073JNS8"/>
<evidence type="ECO:0000313" key="37">
    <source>
        <dbReference type="Proteomes" id="UP000460207"/>
    </source>
</evidence>
<reference evidence="35 36" key="16">
    <citation type="submission" date="2019-11" db="EMBL/GenBank/DDBJ databases">
        <title>Draft genome sequence of 12 host-associated Lactobacillus reuteri rodent strains.</title>
        <authorList>
            <person name="Zhang S."/>
            <person name="Ozcam M."/>
            <person name="Van Pijkeren J.P."/>
        </authorList>
    </citation>
    <scope>NUCLEOTIDE SEQUENCE [LARGE SCALE GENOMIC DNA]</scope>
    <source>
        <strain evidence="6 36">6799jm-1</strain>
        <strain evidence="7 35">L1604-1</strain>
        <strain evidence="8 37">N4I</strain>
    </source>
</reference>
<dbReference type="Proteomes" id="UP000189795">
    <property type="component" value="Unassembled WGS sequence"/>
</dbReference>
<reference evidence="4" key="22">
    <citation type="submission" date="2023-02" db="EMBL/GenBank/DDBJ databases">
        <title>Complete genome sequence of Limosilactobacillus reuteri SRCM217616 isolated from Bos taurus feces.</title>
        <authorList>
            <person name="Yang H.-G."/>
            <person name="Kim J.-W."/>
            <person name="Ha G.-S."/>
            <person name="Yang H.-J."/>
            <person name="Jeong D.-Y."/>
        </authorList>
    </citation>
    <scope>NUCLEOTIDE SEQUENCE</scope>
    <source>
        <strain evidence="4">SRCM217616</strain>
    </source>
</reference>
<keyword evidence="1" id="KW-0472">Membrane</keyword>
<evidence type="ECO:0000313" key="35">
    <source>
        <dbReference type="Proteomes" id="UP000441557"/>
    </source>
</evidence>
<dbReference type="EMBL" id="JAJGWB010000104">
    <property type="protein sequence ID" value="MCC4477219.1"/>
    <property type="molecule type" value="Genomic_DNA"/>
</dbReference>
<reference evidence="9 39" key="17">
    <citation type="submission" date="2020-04" db="EMBL/GenBank/DDBJ databases">
        <authorList>
            <person name="Hitch T.C.A."/>
            <person name="Wylensek D."/>
            <person name="Clavel T."/>
        </authorList>
    </citation>
    <scope>NUCLEOTIDE SEQUENCE [LARGE SCALE GENOMIC DNA]</scope>
    <source>
        <strain evidence="9 39">WCA-386-APC-4I</strain>
    </source>
</reference>
<evidence type="ECO:0000313" key="5">
    <source>
        <dbReference type="EMBL" id="MDV8947749.1"/>
    </source>
</evidence>
<evidence type="ECO:0000313" key="38">
    <source>
        <dbReference type="Proteomes" id="UP000510868"/>
    </source>
</evidence>
<dbReference type="GeneID" id="77192076"/>
<dbReference type="EMBL" id="SRKR01000001">
    <property type="protein sequence ID" value="TGB12802.1"/>
    <property type="molecule type" value="Genomic_DNA"/>
</dbReference>
<gene>
    <name evidence="12" type="ORF">B5D07_02825</name>
    <name evidence="15" type="ORF">B5G22_07865</name>
    <name evidence="10" type="ORF">BFD03_02220</name>
    <name evidence="13" type="ORF">BHL82_10150</name>
    <name evidence="14" type="ORF">BHL83_05160</name>
    <name evidence="11" type="ORF">BJI45_05340</name>
    <name evidence="16" type="ORF">DA796_05135</name>
    <name evidence="18" type="ORF">DKZ22_11305</name>
    <name evidence="19" type="ORF">DKZ23_01050</name>
    <name evidence="17" type="ORF">DKZ35_10880</name>
    <name evidence="22" type="ORF">E5F87_00435</name>
    <name evidence="20" type="ORF">FOD75_08115</name>
    <name evidence="8" type="ORF">GIX76_02270</name>
    <name evidence="6" type="ORF">GIX79_06840</name>
    <name evidence="7" type="ORF">GIX80_05370</name>
    <name evidence="9" type="ORF">HF865_06210</name>
    <name evidence="21" type="ORF">HHK02_03160</name>
    <name evidence="3" type="ORF">LMB76_03090</name>
    <name evidence="2" type="ORF">LR3_03170</name>
    <name evidence="5" type="ORF">NX099_10305</name>
    <name evidence="4" type="ORF">PSQ53_07950</name>
</gene>
<dbReference type="Proteomes" id="UP000027731">
    <property type="component" value="Unassembled WGS sequence"/>
</dbReference>
<reference evidence="29" key="7">
    <citation type="submission" date="2017-04" db="EMBL/GenBank/DDBJ databases">
        <title>Function of individual gut microbiota members based on whole genome sequencing of pure cultures obtained from chicken caecum.</title>
        <authorList>
            <person name="Medvecky M."/>
            <person name="Cejkova D."/>
            <person name="Polansky O."/>
            <person name="Karasova D."/>
            <person name="Kubasova T."/>
            <person name="Cizek A."/>
            <person name="Rychlik I."/>
        </authorList>
    </citation>
    <scope>NUCLEOTIDE SEQUENCE [LARGE SCALE GENOMIC DNA]</scope>
    <source>
        <strain evidence="29">An71</strain>
    </source>
</reference>
<dbReference type="Proteomes" id="UP000452188">
    <property type="component" value="Unassembled WGS sequence"/>
</dbReference>
<dbReference type="Proteomes" id="UP000245735">
    <property type="component" value="Unassembled WGS sequence"/>
</dbReference>
<name>A0A073JNS8_LIMRT</name>
<dbReference type="Proteomes" id="UP000587270">
    <property type="component" value="Unassembled WGS sequence"/>
</dbReference>
<reference evidence="15" key="8">
    <citation type="journal article" date="2018" name="BMC Genomics">
        <title>Whole genome sequencing and function prediction of 133 gut anaerobes isolated from chicken caecum in pure cultures.</title>
        <authorList>
            <person name="Medvecky M."/>
            <person name="Cejkova D."/>
            <person name="Polansky O."/>
            <person name="Karasova D."/>
            <person name="Kubasova T."/>
            <person name="Cizek A."/>
            <person name="Rychlik I."/>
        </authorList>
    </citation>
    <scope>NUCLEOTIDE SEQUENCE</scope>
    <source>
        <strain evidence="15">An71</strain>
    </source>
</reference>
<reference evidence="22" key="14">
    <citation type="submission" date="2019-04" db="EMBL/GenBank/DDBJ databases">
        <authorList>
            <person name="Bisanz J.E."/>
            <person name="Chagwedera N.D."/>
            <person name="Chawla A."/>
            <person name="Turnbaugh P.J."/>
        </authorList>
    </citation>
    <scope>NUCLEOTIDE SEQUENCE</scope>
    <source>
        <strain evidence="22">I8-5</strain>
    </source>
</reference>
<dbReference type="Proteomes" id="UP000241783">
    <property type="component" value="Unassembled WGS sequence"/>
</dbReference>
<dbReference type="NCBIfam" id="TIGR02327">
    <property type="entry name" value="int_mem_ywzB"/>
    <property type="match status" value="1"/>
</dbReference>
<dbReference type="Proteomes" id="UP001286376">
    <property type="component" value="Unassembled WGS sequence"/>
</dbReference>
<reference evidence="31 32" key="9">
    <citation type="journal article" date="2018" name="Front. Microbiol.">
        <title>Comparative Genomics of the Herbivore Gut Symbiont Lactobacillus reuteri Reveals Genetic Diversity and Lifestyle Adaptation.</title>
        <authorList>
            <person name="Zhao J."/>
        </authorList>
    </citation>
    <scope>NUCLEOTIDE SEQUENCE [LARGE SCALE GENOMIC DNA]</scope>
    <source>
        <strain evidence="18 33">LR10</strain>
        <strain evidence="19 32">LR12</strain>
        <strain evidence="31">LR9</strain>
    </source>
</reference>
<evidence type="ECO:0000313" key="18">
    <source>
        <dbReference type="EMBL" id="PWT39336.1"/>
    </source>
</evidence>
<dbReference type="EMBL" id="MIMU01000147">
    <property type="protein sequence ID" value="OTA81147.1"/>
    <property type="molecule type" value="Genomic_DNA"/>
</dbReference>
<accession>A0A073JNS8</accession>
<evidence type="ECO:0000256" key="1">
    <source>
        <dbReference type="SAM" id="Phobius"/>
    </source>
</evidence>
<reference evidence="12 26" key="6">
    <citation type="submission" date="2017-03" db="EMBL/GenBank/DDBJ databases">
        <title>Antibiotic resistance of probiotic microorganisms.</title>
        <authorList>
            <person name="Sanudo A.I."/>
            <person name="Olivares M."/>
            <person name="Banuelos O."/>
        </authorList>
    </citation>
    <scope>NUCLEOTIDE SEQUENCE [LARGE SCALE GENOMIC DNA]</scope>
    <source>
        <strain evidence="12 26">CECT8605</strain>
    </source>
</reference>
<dbReference type="Proteomes" id="UP000316394">
    <property type="component" value="Chromosome"/>
</dbReference>
<reference evidence="3" key="19">
    <citation type="submission" date="2021-10" db="EMBL/GenBank/DDBJ databases">
        <title>Evolutionary history and lifestyle of the vertebrate symbiont Limosilactobacillus reuteri.</title>
        <authorList>
            <person name="Zheng J."/>
            <person name="Li F."/>
            <person name="Gaenzle M."/>
            <person name="Walter J."/>
        </authorList>
    </citation>
    <scope>NUCLEOTIDE SEQUENCE</scope>
    <source>
        <strain evidence="3">GQ_1_3_1</strain>
    </source>
</reference>
<evidence type="ECO:0000313" key="34">
    <source>
        <dbReference type="Proteomes" id="UP000316394"/>
    </source>
</evidence>
<keyword evidence="1" id="KW-1133">Transmembrane helix</keyword>
<evidence type="ECO:0000313" key="28">
    <source>
        <dbReference type="Proteomes" id="UP000194286"/>
    </source>
</evidence>
<evidence type="ECO:0000313" key="4">
    <source>
        <dbReference type="EMBL" id="MDD1382861.1"/>
    </source>
</evidence>
<dbReference type="EMBL" id="WJMV01000023">
    <property type="protein sequence ID" value="MRG75466.1"/>
    <property type="molecule type" value="Genomic_DNA"/>
</dbReference>
<dbReference type="Proteomes" id="UP000245980">
    <property type="component" value="Unassembled WGS sequence"/>
</dbReference>
<dbReference type="Proteomes" id="UP000195868">
    <property type="component" value="Unassembled WGS sequence"/>
</dbReference>
<evidence type="ECO:0000313" key="22">
    <source>
        <dbReference type="EMBL" id="TGB12802.1"/>
    </source>
</evidence>
<evidence type="ECO:0000313" key="10">
    <source>
        <dbReference type="EMBL" id="OCX49758.1"/>
    </source>
</evidence>
<dbReference type="EMBL" id="WJMZ01000004">
    <property type="protein sequence ID" value="MRG83826.1"/>
    <property type="molecule type" value="Genomic_DNA"/>
</dbReference>
<dbReference type="EMBL" id="MWVS01000031">
    <property type="protein sequence ID" value="OPG88975.1"/>
    <property type="molecule type" value="Genomic_DNA"/>
</dbReference>
<evidence type="ECO:0000313" key="19">
    <source>
        <dbReference type="EMBL" id="PWT49226.1"/>
    </source>
</evidence>
<dbReference type="Proteomes" id="UP000184174">
    <property type="component" value="Unassembled WGS sequence"/>
</dbReference>
<reference evidence="5" key="21">
    <citation type="submission" date="2022-08" db="EMBL/GenBank/DDBJ databases">
        <authorList>
            <person name="Huang K."/>
        </authorList>
    </citation>
    <scope>NUCLEOTIDE SEQUENCE</scope>
    <source>
        <strain evidence="5">RGW1</strain>
    </source>
</reference>
<dbReference type="Proteomes" id="UP000297521">
    <property type="component" value="Unassembled WGS sequence"/>
</dbReference>
<reference evidence="16 30" key="10">
    <citation type="submission" date="2018-03" db="EMBL/GenBank/DDBJ databases">
        <title>Genome Sequences of Lactobacillus sp. Isolates from Traditional Turkish Sourdough.</title>
        <authorList>
            <person name="Skory C.D."/>
            <person name="Dertli E."/>
        </authorList>
    </citation>
    <scope>NUCLEOTIDE SEQUENCE [LARGE SCALE GENOMIC DNA]</scope>
    <source>
        <strain evidence="16 30">E81</strain>
    </source>
</reference>
<dbReference type="EMBL" id="JOSX01000020">
    <property type="protein sequence ID" value="KEK14807.1"/>
    <property type="molecule type" value="Genomic_DNA"/>
</dbReference>
<dbReference type="Proteomes" id="UP000245866">
    <property type="component" value="Unassembled WGS sequence"/>
</dbReference>
<evidence type="ECO:0000313" key="17">
    <source>
        <dbReference type="EMBL" id="PWT36348.1"/>
    </source>
</evidence>
<dbReference type="EMBL" id="NFHN01000032">
    <property type="protein sequence ID" value="OUN46262.1"/>
    <property type="molecule type" value="Genomic_DNA"/>
</dbReference>
<organism evidence="2 23">
    <name type="scientific">Limosilactobacillus reuteri</name>
    <name type="common">Lactobacillus reuteri</name>
    <dbReference type="NCBI Taxonomy" id="1598"/>
    <lineage>
        <taxon>Bacteria</taxon>
        <taxon>Bacillati</taxon>
        <taxon>Bacillota</taxon>
        <taxon>Bacilli</taxon>
        <taxon>Lactobacillales</taxon>
        <taxon>Lactobacillaceae</taxon>
        <taxon>Limosilactobacillus</taxon>
    </lineage>
</organism>
<keyword evidence="1" id="KW-0812">Transmembrane</keyword>
<evidence type="ECO:0000313" key="2">
    <source>
        <dbReference type="EMBL" id="KEK14807.1"/>
    </source>
</evidence>
<reference evidence="11 25" key="5">
    <citation type="submission" date="2016-10" db="EMBL/GenBank/DDBJ databases">
        <title>Genome sequence of Lactobacillus reuteri 121, a source of glucan and fructan exopolysaccharides.</title>
        <authorList>
            <person name="Gangoiti J."/>
            <person name="Lammerts Van Bueren A."/>
            <person name="Dijkhuizen L."/>
        </authorList>
    </citation>
    <scope>NUCLEOTIDE SEQUENCE [LARGE SCALE GENOMIC DNA]</scope>
    <source>
        <strain evidence="11 25">121</strain>
    </source>
</reference>
<dbReference type="Proteomes" id="UP000194286">
    <property type="component" value="Unassembled WGS sequence"/>
</dbReference>
<dbReference type="EMBL" id="JAOTNP010000091">
    <property type="protein sequence ID" value="MDV8947749.1"/>
    <property type="molecule type" value="Genomic_DNA"/>
</dbReference>
<dbReference type="EMBL" id="PZQO01000012">
    <property type="protein sequence ID" value="PTM29492.1"/>
    <property type="molecule type" value="Genomic_DNA"/>
</dbReference>
<evidence type="ECO:0000313" key="39">
    <source>
        <dbReference type="Proteomes" id="UP000587270"/>
    </source>
</evidence>
<dbReference type="EMBL" id="CP059275">
    <property type="protein sequence ID" value="QLQ62321.1"/>
    <property type="molecule type" value="Genomic_DNA"/>
</dbReference>
<reference evidence="17" key="11">
    <citation type="submission" date="2018-05" db="EMBL/GenBank/DDBJ databases">
        <authorList>
            <person name="Peng X.Y."/>
            <person name="Xu Y.F."/>
            <person name="Luo D."/>
            <person name="Yu J."/>
            <person name="Gu J.Y."/>
        </authorList>
    </citation>
    <scope>NUCLEOTIDE SEQUENCE</scope>
    <source>
        <strain evidence="18">LR10</strain>
        <strain evidence="17">LR9</strain>
    </source>
</reference>
<reference evidence="2 23" key="1">
    <citation type="submission" date="2014-06" db="EMBL/GenBank/DDBJ databases">
        <title>Genetic determinant of reutericyclin biosynthesis of Lactobacillus reuteri.</title>
        <authorList>
            <person name="Lin X."/>
            <person name="Duar R."/>
            <person name="Walter J."/>
            <person name="Gaenzle M."/>
        </authorList>
    </citation>
    <scope>NUCLEOTIDE SEQUENCE [LARGE SCALE GENOMIC DNA]</scope>
    <source>
        <strain evidence="2 23">LTH2584</strain>
    </source>
</reference>
<dbReference type="EMBL" id="QGHS01000006">
    <property type="protein sequence ID" value="PWT49226.1"/>
    <property type="molecule type" value="Genomic_DNA"/>
</dbReference>
<dbReference type="Proteomes" id="UP000095141">
    <property type="component" value="Unassembled WGS sequence"/>
</dbReference>
<dbReference type="EMBL" id="QGHT01000093">
    <property type="protein sequence ID" value="PWT39336.1"/>
    <property type="molecule type" value="Genomic_DNA"/>
</dbReference>
<proteinExistence type="predicted"/>
<reference evidence="5 40" key="20">
    <citation type="journal article" date="2022" name="Front. Cell. Infect. Microbiol.">
        <title>The probiotic and immunomodulation effects of Limosilactobacillus reuteri RGW1 isolated from calf feces.</title>
        <authorList>
            <person name="Huang K."/>
            <person name="Shi W."/>
            <person name="Yang B."/>
            <person name="Wang J."/>
        </authorList>
    </citation>
    <scope>NUCLEOTIDE SEQUENCE [LARGE SCALE GENOMIC DNA]</scope>
    <source>
        <strain evidence="5 40">RGW1</strain>
    </source>
</reference>
<evidence type="ECO:0000313" key="20">
    <source>
        <dbReference type="EMBL" id="QDR73033.1"/>
    </source>
</evidence>
<dbReference type="EMBL" id="JABAFN010000020">
    <property type="protein sequence ID" value="NME22286.1"/>
    <property type="molecule type" value="Genomic_DNA"/>
</dbReference>
<evidence type="ECO:0000313" key="21">
    <source>
        <dbReference type="EMBL" id="QLQ62321.1"/>
    </source>
</evidence>
<dbReference type="EMBL" id="MIMV01000176">
    <property type="protein sequence ID" value="OTA86470.1"/>
    <property type="molecule type" value="Genomic_DNA"/>
</dbReference>
<reference evidence="13 28" key="3">
    <citation type="submission" date="2016-09" db="EMBL/GenBank/DDBJ databases">
        <title>Lactobacillus reuteri KLR3005, genome sequencing and assembly.</title>
        <authorList>
            <person name="Lee J.-Y."/>
            <person name="Kim E.B."/>
            <person name="Choi Y.-J."/>
        </authorList>
    </citation>
    <scope>NUCLEOTIDE SEQUENCE [LARGE SCALE GENOMIC DNA]</scope>
    <source>
        <strain evidence="13 28">KLR3005</strain>
    </source>
</reference>
<evidence type="ECO:0000313" key="33">
    <source>
        <dbReference type="Proteomes" id="UP000245980"/>
    </source>
</evidence>
<sequence>MIEFSLKEGDRLQITGLRALIEIIVQLAFVWLAFFAIQGIHFEHFFNRPPRTLPLLIVLMATGLGYLCATFFLNILSAIGNLTYLIR</sequence>
<dbReference type="InterPro" id="IPR009526">
    <property type="entry name" value="DUF1146"/>
</dbReference>
<evidence type="ECO:0000313" key="29">
    <source>
        <dbReference type="Proteomes" id="UP000195868"/>
    </source>
</evidence>
<evidence type="ECO:0000313" key="26">
    <source>
        <dbReference type="Proteomes" id="UP000189795"/>
    </source>
</evidence>
<dbReference type="EMBL" id="MCNS01000003">
    <property type="protein sequence ID" value="OCX49758.1"/>
    <property type="molecule type" value="Genomic_DNA"/>
</dbReference>
<dbReference type="Proteomes" id="UP000510868">
    <property type="component" value="Chromosome"/>
</dbReference>
<evidence type="ECO:0000313" key="32">
    <source>
        <dbReference type="Proteomes" id="UP000245866"/>
    </source>
</evidence>
<evidence type="ECO:0000313" key="14">
    <source>
        <dbReference type="EMBL" id="OTA86470.1"/>
    </source>
</evidence>
<evidence type="ECO:0000313" key="15">
    <source>
        <dbReference type="EMBL" id="OUN46262.1"/>
    </source>
</evidence>
<dbReference type="Proteomes" id="UP000460207">
    <property type="component" value="Unassembled WGS sequence"/>
</dbReference>
<reference evidence="20 34" key="15">
    <citation type="submission" date="2019-07" db="EMBL/GenBank/DDBJ databases">
        <title>Gastrointestinal microbiota of Peromyscus leucopus, the white-footed mouse.</title>
        <authorList>
            <person name="Milovic A."/>
            <person name="Bassam K."/>
            <person name="Barbour A.G."/>
        </authorList>
    </citation>
    <scope>NUCLEOTIDE SEQUENCE [LARGE SCALE GENOMIC DNA]</scope>
    <source>
        <strain evidence="20 34">LL7</strain>
    </source>
</reference>
<evidence type="ECO:0000313" key="27">
    <source>
        <dbReference type="Proteomes" id="UP000194219"/>
    </source>
</evidence>
<dbReference type="RefSeq" id="WP_003667560.1">
    <property type="nucleotide sequence ID" value="NZ_CABFNG010000038.1"/>
</dbReference>
<reference evidence="10 24" key="2">
    <citation type="submission" date="2016-08" db="EMBL/GenBank/DDBJ databases">
        <title>Probiotic bacterium isolated from chicken gut.</title>
        <authorList>
            <person name="Levy J.L."/>
            <person name="Hassan H.M."/>
            <person name="Mendoza M.A."/>
        </authorList>
    </citation>
    <scope>NUCLEOTIDE SEQUENCE [LARGE SCALE GENOMIC DNA]</scope>
    <source>
        <strain evidence="10 24">P43</strain>
    </source>
</reference>
<reference evidence="21 38" key="18">
    <citation type="submission" date="2020-07" db="EMBL/GenBank/DDBJ databases">
        <title>Genome sequence of Lactobacillus reuteri CNEI-KCA3 isolated from the faeces of a reared-broiler chicken, South-East Nigeria, reveals presence of CRISPR arrays.</title>
        <authorList>
            <person name="Anukam K.C."/>
            <person name="Ibezim C.N."/>
            <person name="BeecK W.V."/>
            <person name="Allonsius C."/>
            <person name="Broek M.D."/>
            <person name="Tuyaerts I."/>
            <person name="Attama A."/>
            <person name="Esimone C.O."/>
            <person name="Lebeer S."/>
        </authorList>
    </citation>
    <scope>NUCLEOTIDE SEQUENCE [LARGE SCALE GENOMIC DNA]</scope>
    <source>
        <strain evidence="21 38">CNEI-KCA3</strain>
    </source>
</reference>
<dbReference type="Pfam" id="PF06612">
    <property type="entry name" value="DUF1146"/>
    <property type="match status" value="1"/>
</dbReference>
<dbReference type="EMBL" id="MKQH01000014">
    <property type="protein sequence ID" value="OJI10035.1"/>
    <property type="molecule type" value="Genomic_DNA"/>
</dbReference>
<reference evidence="14 27" key="4">
    <citation type="submission" date="2016-09" db="EMBL/GenBank/DDBJ databases">
        <title>Lactobacillus reuteri KLR3006, genome sequencing and assembly.</title>
        <authorList>
            <person name="Lee J.-Y."/>
            <person name="Kim E.B."/>
            <person name="Choi Y.-J."/>
        </authorList>
    </citation>
    <scope>NUCLEOTIDE SEQUENCE [LARGE SCALE GENOMIC DNA]</scope>
    <source>
        <strain evidence="14 27">KLR3006</strain>
    </source>
</reference>
<reference evidence="22" key="13">
    <citation type="journal article" date="2019" name="Cell Metab.">
        <title>Nutrient sensing in CD11c cells alters the gut microbiome to regulate food intake and body mass.</title>
        <authorList>
            <person name="Chagwedera N.D."/>
            <person name="Ang Q.Y."/>
            <person name="Bisanz J.E."/>
            <person name="Leong Y.A."/>
            <person name="Ganeshan K."/>
            <person name="Cai J."/>
            <person name="Patterson A.D."/>
            <person name="Turnbaugh P.J."/>
            <person name="Chawla A."/>
        </authorList>
    </citation>
    <scope>NUCLEOTIDE SEQUENCE</scope>
    <source>
        <strain evidence="22">I8-5</strain>
    </source>
</reference>
<evidence type="ECO:0000313" key="11">
    <source>
        <dbReference type="EMBL" id="OJI10035.1"/>
    </source>
</evidence>
<evidence type="ECO:0000313" key="25">
    <source>
        <dbReference type="Proteomes" id="UP000184174"/>
    </source>
</evidence>
<evidence type="ECO:0000313" key="6">
    <source>
        <dbReference type="EMBL" id="MRG75466.1"/>
    </source>
</evidence>
<dbReference type="EMBL" id="WJND01000002">
    <property type="protein sequence ID" value="MRG88833.1"/>
    <property type="molecule type" value="Genomic_DNA"/>
</dbReference>
<evidence type="ECO:0000313" key="7">
    <source>
        <dbReference type="EMBL" id="MRG83826.1"/>
    </source>
</evidence>
<evidence type="ECO:0000313" key="8">
    <source>
        <dbReference type="EMBL" id="MRG88833.1"/>
    </source>
</evidence>